<gene>
    <name evidence="2" type="ORF">MTBBW1_340002</name>
</gene>
<dbReference type="EMBL" id="FWEV01000268">
    <property type="protein sequence ID" value="SLM31450.1"/>
    <property type="molecule type" value="Genomic_DNA"/>
</dbReference>
<dbReference type="PANTHER" id="PTHR35936:SF6">
    <property type="entry name" value="AMINO ACID ABC TRANSPORTER SUBSTRATE-BINDING PAAT FAMILY PROTEIN"/>
    <property type="match status" value="1"/>
</dbReference>
<keyword evidence="1" id="KW-0732">Signal</keyword>
<dbReference type="RefSeq" id="WP_080800182.1">
    <property type="nucleotide sequence ID" value="NZ_LT828541.1"/>
</dbReference>
<keyword evidence="3" id="KW-1185">Reference proteome</keyword>
<evidence type="ECO:0000313" key="3">
    <source>
        <dbReference type="Proteomes" id="UP000191931"/>
    </source>
</evidence>
<feature type="chain" id="PRO_5013026302" evidence="1">
    <location>
        <begin position="25"/>
        <end position="258"/>
    </location>
</feature>
<protein>
    <submittedName>
        <fullName evidence="2">Uncharacterized protein</fullName>
    </submittedName>
</protein>
<evidence type="ECO:0000256" key="1">
    <source>
        <dbReference type="SAM" id="SignalP"/>
    </source>
</evidence>
<dbReference type="PANTHER" id="PTHR35936">
    <property type="entry name" value="MEMBRANE-BOUND LYTIC MUREIN TRANSGLYCOSYLASE F"/>
    <property type="match status" value="1"/>
</dbReference>
<name>A0A1W1HG49_9BACT</name>
<dbReference type="AlphaFoldDB" id="A0A1W1HG49"/>
<evidence type="ECO:0000313" key="2">
    <source>
        <dbReference type="EMBL" id="SLM31450.1"/>
    </source>
</evidence>
<proteinExistence type="predicted"/>
<accession>A0A1W1HG49</accession>
<dbReference type="SUPFAM" id="SSF53850">
    <property type="entry name" value="Periplasmic binding protein-like II"/>
    <property type="match status" value="1"/>
</dbReference>
<sequence>MKKCLYVFIGLVLMALTLADVVIADEMTITFASEEWKDATHSDGTGLYWDIFRAVFEPEGYTVKVKKQSYDASVKMVEQKVVDAMVGAYEEEIEDGTYPANHFAVDVVQAVYKNDRLSQWKGLESIMNSTVAWIKGYSYDDYFSEEITTTLKIRRMNDRDAIFRLFDVGKLDFYIDAKADITDFFNTHTDQYQASFFNRQTLLELKLFVVFTKDERGEKLAAIFDRSMEDLLKRGEIRKLYDKYAHATFQYPSDFLKK</sequence>
<organism evidence="2 3">
    <name type="scientific">Desulfamplus magnetovallimortis</name>
    <dbReference type="NCBI Taxonomy" id="1246637"/>
    <lineage>
        <taxon>Bacteria</taxon>
        <taxon>Pseudomonadati</taxon>
        <taxon>Thermodesulfobacteriota</taxon>
        <taxon>Desulfobacteria</taxon>
        <taxon>Desulfobacterales</taxon>
        <taxon>Desulfobacteraceae</taxon>
        <taxon>Desulfamplus</taxon>
    </lineage>
</organism>
<dbReference type="Gene3D" id="3.40.190.10">
    <property type="entry name" value="Periplasmic binding protein-like II"/>
    <property type="match status" value="2"/>
</dbReference>
<dbReference type="Proteomes" id="UP000191931">
    <property type="component" value="Unassembled WGS sequence"/>
</dbReference>
<reference evidence="2 3" key="1">
    <citation type="submission" date="2017-03" db="EMBL/GenBank/DDBJ databases">
        <authorList>
            <person name="Afonso C.L."/>
            <person name="Miller P.J."/>
            <person name="Scott M.A."/>
            <person name="Spackman E."/>
            <person name="Goraichik I."/>
            <person name="Dimitrov K.M."/>
            <person name="Suarez D.L."/>
            <person name="Swayne D.E."/>
        </authorList>
    </citation>
    <scope>NUCLEOTIDE SEQUENCE [LARGE SCALE GENOMIC DNA]</scope>
    <source>
        <strain evidence="2">PRJEB14757</strain>
    </source>
</reference>
<dbReference type="STRING" id="1246637.MTBBW1_340002"/>
<dbReference type="OrthoDB" id="5453998at2"/>
<feature type="signal peptide" evidence="1">
    <location>
        <begin position="1"/>
        <end position="24"/>
    </location>
</feature>